<accession>A0A090BU90</accession>
<dbReference type="NCBIfam" id="NF006598">
    <property type="entry name" value="PRK09135.1"/>
    <property type="match status" value="1"/>
</dbReference>
<name>A0A090BU90_9GAMM</name>
<reference evidence="3 4" key="1">
    <citation type="journal article" date="2014" name="ISME J.">
        <title>Ecophysiology of Thioploca ingrica as revealed by the complete genome sequence supplemented with proteomic evidence.</title>
        <authorList>
            <person name="Kojima H."/>
            <person name="Ogura Y."/>
            <person name="Yamamoto N."/>
            <person name="Togashi T."/>
            <person name="Mori H."/>
            <person name="Watanabe T."/>
            <person name="Nemoto F."/>
            <person name="Kurokawa K."/>
            <person name="Hayashi T."/>
            <person name="Fukui M."/>
        </authorList>
    </citation>
    <scope>NUCLEOTIDE SEQUENCE [LARGE SCALE GENOMIC DNA]</scope>
</reference>
<dbReference type="PROSITE" id="PS00061">
    <property type="entry name" value="ADH_SHORT"/>
    <property type="match status" value="1"/>
</dbReference>
<organism evidence="3 4">
    <name type="scientific">Thioploca ingrica</name>
    <dbReference type="NCBI Taxonomy" id="40754"/>
    <lineage>
        <taxon>Bacteria</taxon>
        <taxon>Pseudomonadati</taxon>
        <taxon>Pseudomonadota</taxon>
        <taxon>Gammaproteobacteria</taxon>
        <taxon>Thiotrichales</taxon>
        <taxon>Thiotrichaceae</taxon>
        <taxon>Thioploca</taxon>
    </lineage>
</organism>
<dbReference type="InterPro" id="IPR020904">
    <property type="entry name" value="Sc_DH/Rdtase_CS"/>
</dbReference>
<gene>
    <name evidence="3" type="ORF">THII_0394</name>
</gene>
<dbReference type="PRINTS" id="PR00081">
    <property type="entry name" value="GDHRDH"/>
</dbReference>
<evidence type="ECO:0000256" key="1">
    <source>
        <dbReference type="ARBA" id="ARBA00006484"/>
    </source>
</evidence>
<evidence type="ECO:0000256" key="2">
    <source>
        <dbReference type="ARBA" id="ARBA00023002"/>
    </source>
</evidence>
<sequence length="250" mass="27471">MMQNNDLTRKVAFITGGVKRLGAAIARHLHASGMNLVLHYRHSETAAHALQAELHNQRSESVLLLQADLLHTAKLTRMMQQIIDHYGRLDVLVNNASSFYPTPLGEVEEPEWEDLLGTNLKAPFFLSQAAAPHLSATQGCIINLVDIHAERPLKLHPVYSIAKAGLVMLTKSLARELGPKVRVNAIAPGAILWPTHEMDEVTKQRIISSIPLKCHGEPTAIAKTVSFLVYDAEYITGQVITVDGGRTLSQ</sequence>
<comment type="similarity">
    <text evidence="1">Belongs to the short-chain dehydrogenases/reductases (SDR) family.</text>
</comment>
<dbReference type="PRINTS" id="PR00080">
    <property type="entry name" value="SDRFAMILY"/>
</dbReference>
<dbReference type="EMBL" id="AP014633">
    <property type="protein sequence ID" value="BAP54691.1"/>
    <property type="molecule type" value="Genomic_DNA"/>
</dbReference>
<dbReference type="Pfam" id="PF13561">
    <property type="entry name" value="adh_short_C2"/>
    <property type="match status" value="1"/>
</dbReference>
<dbReference type="PANTHER" id="PTHR43639:SF1">
    <property type="entry name" value="SHORT-CHAIN DEHYDROGENASE_REDUCTASE FAMILY PROTEIN"/>
    <property type="match status" value="1"/>
</dbReference>
<dbReference type="GO" id="GO:0016491">
    <property type="term" value="F:oxidoreductase activity"/>
    <property type="evidence" value="ECO:0007669"/>
    <property type="project" value="UniProtKB-KW"/>
</dbReference>
<keyword evidence="4" id="KW-1185">Reference proteome</keyword>
<dbReference type="InterPro" id="IPR036291">
    <property type="entry name" value="NAD(P)-bd_dom_sf"/>
</dbReference>
<dbReference type="KEGG" id="tig:THII_0394"/>
<dbReference type="InterPro" id="IPR002347">
    <property type="entry name" value="SDR_fam"/>
</dbReference>
<dbReference type="HOGENOM" id="CLU_010194_1_3_6"/>
<dbReference type="AlphaFoldDB" id="A0A090BU90"/>
<keyword evidence="2" id="KW-0560">Oxidoreductase</keyword>
<dbReference type="STRING" id="40754.THII_0394"/>
<dbReference type="PANTHER" id="PTHR43639">
    <property type="entry name" value="OXIDOREDUCTASE, SHORT-CHAIN DEHYDROGENASE/REDUCTASE FAMILY (AFU_ORTHOLOGUE AFUA_5G02870)"/>
    <property type="match status" value="1"/>
</dbReference>
<dbReference type="FunFam" id="3.40.50.720:FF:000084">
    <property type="entry name" value="Short-chain dehydrogenase reductase"/>
    <property type="match status" value="1"/>
</dbReference>
<proteinExistence type="inferred from homology"/>
<evidence type="ECO:0000313" key="3">
    <source>
        <dbReference type="EMBL" id="BAP54691.1"/>
    </source>
</evidence>
<dbReference type="SUPFAM" id="SSF51735">
    <property type="entry name" value="NAD(P)-binding Rossmann-fold domains"/>
    <property type="match status" value="1"/>
</dbReference>
<dbReference type="Gene3D" id="3.40.50.720">
    <property type="entry name" value="NAD(P)-binding Rossmann-like Domain"/>
    <property type="match status" value="1"/>
</dbReference>
<dbReference type="Proteomes" id="UP000031623">
    <property type="component" value="Chromosome"/>
</dbReference>
<protein>
    <submittedName>
        <fullName evidence="3">Dehydrogenase</fullName>
    </submittedName>
</protein>
<evidence type="ECO:0000313" key="4">
    <source>
        <dbReference type="Proteomes" id="UP000031623"/>
    </source>
</evidence>